<evidence type="ECO:0000313" key="6">
    <source>
        <dbReference type="Proteomes" id="UP000077755"/>
    </source>
</evidence>
<dbReference type="EMBL" id="LNRQ01000008">
    <property type="protein sequence ID" value="KZM85583.1"/>
    <property type="molecule type" value="Genomic_DNA"/>
</dbReference>
<dbReference type="InterPro" id="IPR036404">
    <property type="entry name" value="Jacalin-like_lectin_dom_sf"/>
</dbReference>
<proteinExistence type="inferred from homology"/>
<gene>
    <name evidence="4" type="ORF">DCAR_026995</name>
    <name evidence="5" type="ORF">DCAR_0832579</name>
</gene>
<dbReference type="Proteomes" id="UP000077755">
    <property type="component" value="Chromosome 8"/>
</dbReference>
<dbReference type="OrthoDB" id="581739at2759"/>
<protein>
    <recommendedName>
        <fullName evidence="3">Jacalin-type lectin domain-containing protein</fullName>
    </recommendedName>
</protein>
<dbReference type="Gene3D" id="2.100.10.30">
    <property type="entry name" value="Jacalin-like lectin domain"/>
    <property type="match status" value="1"/>
</dbReference>
<reference evidence="4" key="1">
    <citation type="journal article" date="2016" name="Nat. Genet.">
        <title>A high-quality carrot genome assembly provides new insights into carotenoid accumulation and asterid genome evolution.</title>
        <authorList>
            <person name="Iorizzo M."/>
            <person name="Ellison S."/>
            <person name="Senalik D."/>
            <person name="Zeng P."/>
            <person name="Satapoomin P."/>
            <person name="Huang J."/>
            <person name="Bowman M."/>
            <person name="Iovene M."/>
            <person name="Sanseverino W."/>
            <person name="Cavagnaro P."/>
            <person name="Yildiz M."/>
            <person name="Macko-Podgorni A."/>
            <person name="Moranska E."/>
            <person name="Grzebelus E."/>
            <person name="Grzebelus D."/>
            <person name="Ashrafi H."/>
            <person name="Zheng Z."/>
            <person name="Cheng S."/>
            <person name="Spooner D."/>
            <person name="Van Deynze A."/>
            <person name="Simon P."/>
        </authorList>
    </citation>
    <scope>NUCLEOTIDE SEQUENCE [LARGE SCALE GENOMIC DNA]</scope>
    <source>
        <tissue evidence="4">Leaf</tissue>
    </source>
</reference>
<dbReference type="PANTHER" id="PTHR47293">
    <property type="entry name" value="JACALIN-RELATED LECTIN 3"/>
    <property type="match status" value="1"/>
</dbReference>
<sequence>MIKVGAIWCNGTGWDHRGKTDIAQIFISRCEKRINFMQFVYCEDGGNKLVLSEKIGGDGDSGSLWLDSVTFDYPSEYITRVSGKYENIYSTKYLRSITFDTNRGRYGPFEAAPAKDSLEDTEFRYEVGRSKFGGFFGAFTSTGINSIGIYVKPLEKLVITPVKEE</sequence>
<dbReference type="Gramene" id="KZM85583">
    <property type="protein sequence ID" value="KZM85583"/>
    <property type="gene ID" value="DCAR_026995"/>
</dbReference>
<evidence type="ECO:0000259" key="3">
    <source>
        <dbReference type="PROSITE" id="PS51752"/>
    </source>
</evidence>
<dbReference type="STRING" id="79200.A0A175YQ49"/>
<reference evidence="5" key="2">
    <citation type="submission" date="2022-03" db="EMBL/GenBank/DDBJ databases">
        <title>Draft title - Genomic analysis of global carrot germplasm unveils the trajectory of domestication and the origin of high carotenoid orange carrot.</title>
        <authorList>
            <person name="Iorizzo M."/>
            <person name="Ellison S."/>
            <person name="Senalik D."/>
            <person name="Macko-Podgorni A."/>
            <person name="Grzebelus D."/>
            <person name="Bostan H."/>
            <person name="Rolling W."/>
            <person name="Curaba J."/>
            <person name="Simon P."/>
        </authorList>
    </citation>
    <scope>NUCLEOTIDE SEQUENCE</scope>
    <source>
        <tissue evidence="5">Leaf</tissue>
    </source>
</reference>
<evidence type="ECO:0000313" key="4">
    <source>
        <dbReference type="EMBL" id="KZM85583.1"/>
    </source>
</evidence>
<comment type="similarity">
    <text evidence="1">Belongs to the jacalin lectin family.</text>
</comment>
<accession>A0A175YQ49</accession>
<dbReference type="SUPFAM" id="SSF51101">
    <property type="entry name" value="Mannose-binding lectins"/>
    <property type="match status" value="1"/>
</dbReference>
<evidence type="ECO:0000313" key="5">
    <source>
        <dbReference type="EMBL" id="WOH13070.1"/>
    </source>
</evidence>
<dbReference type="InterPro" id="IPR001229">
    <property type="entry name" value="Jacalin-like_lectin_dom"/>
</dbReference>
<keyword evidence="2" id="KW-0430">Lectin</keyword>
<dbReference type="Pfam" id="PF01419">
    <property type="entry name" value="Jacalin"/>
    <property type="match status" value="1"/>
</dbReference>
<keyword evidence="6" id="KW-1185">Reference proteome</keyword>
<evidence type="ECO:0000256" key="2">
    <source>
        <dbReference type="ARBA" id="ARBA00022734"/>
    </source>
</evidence>
<dbReference type="OMA" id="NQREDYC"/>
<evidence type="ECO:0000256" key="1">
    <source>
        <dbReference type="ARBA" id="ARBA00006568"/>
    </source>
</evidence>
<dbReference type="PANTHER" id="PTHR47293:SF70">
    <property type="entry name" value="JACALIN-RELATED LECTIN 24-RELATED"/>
    <property type="match status" value="1"/>
</dbReference>
<dbReference type="GO" id="GO:0030246">
    <property type="term" value="F:carbohydrate binding"/>
    <property type="evidence" value="ECO:0007669"/>
    <property type="project" value="UniProtKB-KW"/>
</dbReference>
<dbReference type="AlphaFoldDB" id="A0A175YQ49"/>
<dbReference type="SMART" id="SM00915">
    <property type="entry name" value="Jacalin"/>
    <property type="match status" value="1"/>
</dbReference>
<name>A0A175YQ49_DAUCS</name>
<dbReference type="PROSITE" id="PS51752">
    <property type="entry name" value="JACALIN_LECTIN"/>
    <property type="match status" value="1"/>
</dbReference>
<organism evidence="4">
    <name type="scientific">Daucus carota subsp. sativus</name>
    <name type="common">Carrot</name>
    <dbReference type="NCBI Taxonomy" id="79200"/>
    <lineage>
        <taxon>Eukaryota</taxon>
        <taxon>Viridiplantae</taxon>
        <taxon>Streptophyta</taxon>
        <taxon>Embryophyta</taxon>
        <taxon>Tracheophyta</taxon>
        <taxon>Spermatophyta</taxon>
        <taxon>Magnoliopsida</taxon>
        <taxon>eudicotyledons</taxon>
        <taxon>Gunneridae</taxon>
        <taxon>Pentapetalae</taxon>
        <taxon>asterids</taxon>
        <taxon>campanulids</taxon>
        <taxon>Apiales</taxon>
        <taxon>Apiaceae</taxon>
        <taxon>Apioideae</taxon>
        <taxon>Scandiceae</taxon>
        <taxon>Daucinae</taxon>
        <taxon>Daucus</taxon>
        <taxon>Daucus sect. Daucus</taxon>
    </lineage>
</organism>
<dbReference type="EMBL" id="CP093350">
    <property type="protein sequence ID" value="WOH13070.1"/>
    <property type="molecule type" value="Genomic_DNA"/>
</dbReference>
<dbReference type="KEGG" id="dcr:108199125"/>
<feature type="domain" description="Jacalin-type lectin" evidence="3">
    <location>
        <begin position="1"/>
        <end position="153"/>
    </location>
</feature>